<dbReference type="RefSeq" id="XP_044314723.1">
    <property type="nucleotide sequence ID" value="XM_044458788.1"/>
</dbReference>
<dbReference type="PANTHER" id="PTHR47331:SF5">
    <property type="entry name" value="RIBONUCLEASE H"/>
    <property type="match status" value="1"/>
</dbReference>
<dbReference type="InterPro" id="IPR036397">
    <property type="entry name" value="RNaseH_sf"/>
</dbReference>
<dbReference type="Proteomes" id="UP001652680">
    <property type="component" value="Unassembled WGS sequence"/>
</dbReference>
<accession>A0ABM5J7B6</accession>
<dbReference type="EnsemblMetazoa" id="XM_044458788.1">
    <property type="protein sequence ID" value="XP_044314723.1"/>
    <property type="gene ID" value="LOC123037545"/>
</dbReference>
<dbReference type="GeneID" id="123037545"/>
<dbReference type="PANTHER" id="PTHR47331">
    <property type="entry name" value="PHD-TYPE DOMAIN-CONTAINING PROTEIN"/>
    <property type="match status" value="1"/>
</dbReference>
<dbReference type="Pfam" id="PF18701">
    <property type="entry name" value="DUF5641"/>
    <property type="match status" value="2"/>
</dbReference>
<reference evidence="3" key="1">
    <citation type="journal article" date="2021" name="Elife">
        <title>Highly contiguous assemblies of 101 drosophilid genomes.</title>
        <authorList>
            <person name="Kim B.Y."/>
            <person name="Wang J.R."/>
            <person name="Miller D.E."/>
            <person name="Barmina O."/>
            <person name="Delaney E."/>
            <person name="Thompson A."/>
            <person name="Comeault A.A."/>
            <person name="Peede D."/>
            <person name="D'Agostino E.R."/>
            <person name="Pelaez J."/>
            <person name="Aguilar J.M."/>
            <person name="Haji D."/>
            <person name="Matsunaga T."/>
            <person name="Armstrong E.E."/>
            <person name="Zych M."/>
            <person name="Ogawa Y."/>
            <person name="Stamenkovic-Radak M."/>
            <person name="Jelic M."/>
            <person name="Veselinovic M.S."/>
            <person name="Tanaskovic M."/>
            <person name="Eric P."/>
            <person name="Gao J.J."/>
            <person name="Katoh T.K."/>
            <person name="Toda M.J."/>
            <person name="Watabe H."/>
            <person name="Watada M."/>
            <person name="Davis J.S."/>
            <person name="Moyle L.C."/>
            <person name="Manoli G."/>
            <person name="Bertolini E."/>
            <person name="Kostal V."/>
            <person name="Hawley R.S."/>
            <person name="Takahashi A."/>
            <person name="Jones C.D."/>
            <person name="Price D.K."/>
            <person name="Whiteman N."/>
            <person name="Kopp A."/>
            <person name="Matute D.R."/>
            <person name="Petrov D.A."/>
        </authorList>
    </citation>
    <scope>NUCLEOTIDE SEQUENCE [LARGE SCALE GENOMIC DNA]</scope>
</reference>
<feature type="domain" description="DUF5641" evidence="1">
    <location>
        <begin position="15"/>
        <end position="64"/>
    </location>
</feature>
<evidence type="ECO:0000313" key="2">
    <source>
        <dbReference type="EnsemblMetazoa" id="XP_044314723.1"/>
    </source>
</evidence>
<feature type="domain" description="DUF5641" evidence="1">
    <location>
        <begin position="234"/>
        <end position="285"/>
    </location>
</feature>
<evidence type="ECO:0000313" key="3">
    <source>
        <dbReference type="Proteomes" id="UP001652680"/>
    </source>
</evidence>
<reference evidence="2" key="2">
    <citation type="submission" date="2025-05" db="UniProtKB">
        <authorList>
            <consortium name="EnsemblMetazoa"/>
        </authorList>
    </citation>
    <scope>IDENTIFICATION</scope>
</reference>
<protein>
    <recommendedName>
        <fullName evidence="1">DUF5641 domain-containing protein</fullName>
    </recommendedName>
</protein>
<sequence length="286" mass="33039">MIETEINGDTTSIINRWQHLKALHQQFCLRWKEEYLKELHKRNTRILRAGDMVVVKEDNLPSINVKSRVCLITKRYVLVLVCFVTKAIHLEPTSDLTTEKFIATFARFEDAPEKEGLLSSIFSKLSKKLRRVPIVISSCSGSSFLREPPTWEACGRKALIASRPCFVYRHAKIHVRRADYLASIEASLNSHPLAPMSEEPADLLAFTPGHFLVGWPLLAMIETEINGDTTSIINRWQHLKALHQQFCLRWKEEYLKELHKRNTRILRAGDMVVVKEDNLPSIKWQN</sequence>
<keyword evidence="3" id="KW-1185">Reference proteome</keyword>
<proteinExistence type="predicted"/>
<evidence type="ECO:0000259" key="1">
    <source>
        <dbReference type="Pfam" id="PF18701"/>
    </source>
</evidence>
<dbReference type="Gene3D" id="3.30.420.10">
    <property type="entry name" value="Ribonuclease H-like superfamily/Ribonuclease H"/>
    <property type="match status" value="1"/>
</dbReference>
<name>A0ABM5J7B6_DRORH</name>
<organism evidence="2 3">
    <name type="scientific">Drosophila rhopaloa</name>
    <name type="common">Fruit fly</name>
    <dbReference type="NCBI Taxonomy" id="1041015"/>
    <lineage>
        <taxon>Eukaryota</taxon>
        <taxon>Metazoa</taxon>
        <taxon>Ecdysozoa</taxon>
        <taxon>Arthropoda</taxon>
        <taxon>Hexapoda</taxon>
        <taxon>Insecta</taxon>
        <taxon>Pterygota</taxon>
        <taxon>Neoptera</taxon>
        <taxon>Endopterygota</taxon>
        <taxon>Diptera</taxon>
        <taxon>Brachycera</taxon>
        <taxon>Muscomorpha</taxon>
        <taxon>Ephydroidea</taxon>
        <taxon>Drosophilidae</taxon>
        <taxon>Drosophila</taxon>
        <taxon>Sophophora</taxon>
    </lineage>
</organism>
<dbReference type="InterPro" id="IPR040676">
    <property type="entry name" value="DUF5641"/>
</dbReference>